<feature type="transmembrane region" description="Helical" evidence="4">
    <location>
        <begin position="312"/>
        <end position="329"/>
    </location>
</feature>
<dbReference type="PANTHER" id="PTHR44196">
    <property type="entry name" value="DEHYDROGENASE/REDUCTASE SDR FAMILY MEMBER 7B"/>
    <property type="match status" value="1"/>
</dbReference>
<accession>A0A4Y9S2R8</accession>
<sequence>MTLRQKTLDQQTVVITGATSGIGLATAKTAAARGAAIVLVARTEYGLNRVAREITEEGGRVVSLVADVGDEAQLQAVVDKAIDIFGGFDTWINAAGVGVYGALMDLPSDEHRRLFQTNYWGVVYGSKAAVRHFKTRDGGGTLINVGSINSDFAIPLLGAYAASKHAVKGFTDALRMELRHARSPVQVTLIKPSGIGTPFSEHARNHTDNTPRVAPPVYAPEVVARAILHAATHKVRSVTVGGAGRAMVASAQLMPGLMDRFFGWSMPKIQRSNDPETPGDNLFGGRSEGRLYRAKGPGRGFSTYTTAANRPLLSAGLLLIAAAGAFALMRQGARRD</sequence>
<dbReference type="InterPro" id="IPR020904">
    <property type="entry name" value="Sc_DH/Rdtase_CS"/>
</dbReference>
<dbReference type="InterPro" id="IPR057326">
    <property type="entry name" value="KR_dom"/>
</dbReference>
<dbReference type="Proteomes" id="UP000298216">
    <property type="component" value="Unassembled WGS sequence"/>
</dbReference>
<protein>
    <submittedName>
        <fullName evidence="6">SDR family NAD(P)-dependent oxidoreductase</fullName>
    </submittedName>
</protein>
<dbReference type="PANTHER" id="PTHR44196:SF1">
    <property type="entry name" value="DEHYDROGENASE_REDUCTASE SDR FAMILY MEMBER 7B"/>
    <property type="match status" value="1"/>
</dbReference>
<organism evidence="6 7">
    <name type="scientific">Brevundimonas intermedia</name>
    <dbReference type="NCBI Taxonomy" id="74315"/>
    <lineage>
        <taxon>Bacteria</taxon>
        <taxon>Pseudomonadati</taxon>
        <taxon>Pseudomonadota</taxon>
        <taxon>Alphaproteobacteria</taxon>
        <taxon>Caulobacterales</taxon>
        <taxon>Caulobacteraceae</taxon>
        <taxon>Brevundimonas</taxon>
    </lineage>
</organism>
<evidence type="ECO:0000256" key="1">
    <source>
        <dbReference type="ARBA" id="ARBA00006484"/>
    </source>
</evidence>
<evidence type="ECO:0000313" key="6">
    <source>
        <dbReference type="EMBL" id="TFW14249.1"/>
    </source>
</evidence>
<dbReference type="PRINTS" id="PR00081">
    <property type="entry name" value="GDHRDH"/>
</dbReference>
<dbReference type="GO" id="GO:0016491">
    <property type="term" value="F:oxidoreductase activity"/>
    <property type="evidence" value="ECO:0007669"/>
    <property type="project" value="UniProtKB-KW"/>
</dbReference>
<evidence type="ECO:0000256" key="3">
    <source>
        <dbReference type="RuleBase" id="RU000363"/>
    </source>
</evidence>
<comment type="caution">
    <text evidence="6">The sequence shown here is derived from an EMBL/GenBank/DDBJ whole genome shotgun (WGS) entry which is preliminary data.</text>
</comment>
<dbReference type="GO" id="GO:0016020">
    <property type="term" value="C:membrane"/>
    <property type="evidence" value="ECO:0007669"/>
    <property type="project" value="TreeGrafter"/>
</dbReference>
<name>A0A4Y9S2R8_9CAUL</name>
<keyword evidence="4" id="KW-0472">Membrane</keyword>
<keyword evidence="7" id="KW-1185">Reference proteome</keyword>
<dbReference type="OrthoDB" id="9781689at2"/>
<dbReference type="SMART" id="SM00822">
    <property type="entry name" value="PKS_KR"/>
    <property type="match status" value="1"/>
</dbReference>
<evidence type="ECO:0000256" key="2">
    <source>
        <dbReference type="ARBA" id="ARBA00023002"/>
    </source>
</evidence>
<evidence type="ECO:0000259" key="5">
    <source>
        <dbReference type="SMART" id="SM00822"/>
    </source>
</evidence>
<dbReference type="SUPFAM" id="SSF51735">
    <property type="entry name" value="NAD(P)-binding Rossmann-fold domains"/>
    <property type="match status" value="1"/>
</dbReference>
<keyword evidence="2" id="KW-0560">Oxidoreductase</keyword>
<comment type="similarity">
    <text evidence="1 3">Belongs to the short-chain dehydrogenases/reductases (SDR) family.</text>
</comment>
<proteinExistence type="inferred from homology"/>
<keyword evidence="4" id="KW-0812">Transmembrane</keyword>
<dbReference type="PROSITE" id="PS00061">
    <property type="entry name" value="ADH_SHORT"/>
    <property type="match status" value="1"/>
</dbReference>
<feature type="domain" description="Ketoreductase" evidence="5">
    <location>
        <begin position="11"/>
        <end position="198"/>
    </location>
</feature>
<dbReference type="InterPro" id="IPR002347">
    <property type="entry name" value="SDR_fam"/>
</dbReference>
<dbReference type="Pfam" id="PF00106">
    <property type="entry name" value="adh_short"/>
    <property type="match status" value="1"/>
</dbReference>
<evidence type="ECO:0000313" key="7">
    <source>
        <dbReference type="Proteomes" id="UP000298216"/>
    </source>
</evidence>
<gene>
    <name evidence="6" type="ORF">EGY25_03360</name>
</gene>
<dbReference type="RefSeq" id="WP_135193637.1">
    <property type="nucleotide sequence ID" value="NZ_SPVH01000002.1"/>
</dbReference>
<keyword evidence="4" id="KW-1133">Transmembrane helix</keyword>
<dbReference type="PRINTS" id="PR00080">
    <property type="entry name" value="SDRFAMILY"/>
</dbReference>
<dbReference type="InterPro" id="IPR036291">
    <property type="entry name" value="NAD(P)-bd_dom_sf"/>
</dbReference>
<dbReference type="AlphaFoldDB" id="A0A4Y9S2R8"/>
<dbReference type="Gene3D" id="3.40.50.720">
    <property type="entry name" value="NAD(P)-binding Rossmann-like Domain"/>
    <property type="match status" value="1"/>
</dbReference>
<dbReference type="EMBL" id="SPVH01000002">
    <property type="protein sequence ID" value="TFW14249.1"/>
    <property type="molecule type" value="Genomic_DNA"/>
</dbReference>
<reference evidence="6 7" key="1">
    <citation type="submission" date="2019-03" db="EMBL/GenBank/DDBJ databases">
        <title>Draft genome of Brevundimonas sp. a heavy metal resistant soil bacteria.</title>
        <authorList>
            <person name="Soto J."/>
        </authorList>
    </citation>
    <scope>NUCLEOTIDE SEQUENCE [LARGE SCALE GENOMIC DNA]</scope>
    <source>
        <strain evidence="6 7">B-10</strain>
    </source>
</reference>
<dbReference type="NCBIfam" id="NF005495">
    <property type="entry name" value="PRK07109.1"/>
    <property type="match status" value="1"/>
</dbReference>
<evidence type="ECO:0000256" key="4">
    <source>
        <dbReference type="SAM" id="Phobius"/>
    </source>
</evidence>